<keyword evidence="5" id="KW-1185">Reference proteome</keyword>
<dbReference type="Pfam" id="PF13280">
    <property type="entry name" value="WYL"/>
    <property type="match status" value="1"/>
</dbReference>
<evidence type="ECO:0000313" key="4">
    <source>
        <dbReference type="EMBL" id="SFX34102.1"/>
    </source>
</evidence>
<dbReference type="PROSITE" id="PS52050">
    <property type="entry name" value="WYL"/>
    <property type="match status" value="1"/>
</dbReference>
<reference evidence="4 5" key="1">
    <citation type="submission" date="2016-11" db="EMBL/GenBank/DDBJ databases">
        <authorList>
            <person name="Jaros S."/>
            <person name="Januszkiewicz K."/>
            <person name="Wedrychowicz H."/>
        </authorList>
    </citation>
    <scope>NUCLEOTIDE SEQUENCE [LARGE SCALE GENOMIC DNA]</scope>
    <source>
        <strain evidence="4 5">DSM 21637</strain>
    </source>
</reference>
<dbReference type="Pfam" id="PF26109">
    <property type="entry name" value="WHD_BrxR"/>
    <property type="match status" value="1"/>
</dbReference>
<evidence type="ECO:0000259" key="1">
    <source>
        <dbReference type="Pfam" id="PF13280"/>
    </source>
</evidence>
<evidence type="ECO:0000259" key="2">
    <source>
        <dbReference type="Pfam" id="PF26107"/>
    </source>
</evidence>
<accession>A0A1K1W9P8</accession>
<feature type="domain" description="DNA-binding transcriptional repressor CapW winged helix-turn-helix" evidence="3">
    <location>
        <begin position="6"/>
        <end position="85"/>
    </location>
</feature>
<protein>
    <submittedName>
        <fullName evidence="4">WYL domain-containing protein</fullName>
    </submittedName>
</protein>
<proteinExistence type="predicted"/>
<gene>
    <name evidence="4" type="ORF">SAMN02745752_01364</name>
</gene>
<dbReference type="InterPro" id="IPR059020">
    <property type="entry name" value="CapW_CTD"/>
</dbReference>
<name>A0A1K1W9P8_9GAMM</name>
<dbReference type="PANTHER" id="PTHR34580">
    <property type="match status" value="1"/>
</dbReference>
<dbReference type="InterPro" id="IPR016634">
    <property type="entry name" value="CapW-like"/>
</dbReference>
<feature type="domain" description="WYL" evidence="1">
    <location>
        <begin position="117"/>
        <end position="180"/>
    </location>
</feature>
<feature type="domain" description="DNA-binding transcriptional repressor CapW C-terminal dimerisation" evidence="2">
    <location>
        <begin position="203"/>
        <end position="272"/>
    </location>
</feature>
<dbReference type="Pfam" id="PF26107">
    <property type="entry name" value="BrxR_CTD"/>
    <property type="match status" value="1"/>
</dbReference>
<dbReference type="PIRSF" id="PIRSF015558">
    <property type="entry name" value="Txn_reg_DeoR_prd"/>
    <property type="match status" value="1"/>
</dbReference>
<dbReference type="InterPro" id="IPR051534">
    <property type="entry name" value="CBASS_pafABC_assoc_protein"/>
</dbReference>
<dbReference type="OrthoDB" id="6400324at2"/>
<dbReference type="InterPro" id="IPR026881">
    <property type="entry name" value="WYL_dom"/>
</dbReference>
<sequence>MKDQDERRHWLLELLAWWEGSVHPSRLAEHWQMSRQHASKQLKRYNQLHPEALQYLPTEKTYHPTDAFKPVFISGDVVEYLNWATQHILPWSTDDAAPELPYETLSHPPRQVTPQLMRPLIRAIREQRRLDVDYVSLSNPDHEGRILVPHHFVNNGQRWHLRAWCEKSQDYRDFVLSRFRGEPELLNPSEQGAAQDHAWNTLVPVILQPDPRLTPAQREVIEQDYSMQNGQLQITTRACHVNYLLKGLQIHPRMLEGEPEAQQLIIVNKSDIQPWLFDA</sequence>
<evidence type="ECO:0000313" key="5">
    <source>
        <dbReference type="Proteomes" id="UP000182350"/>
    </source>
</evidence>
<dbReference type="AlphaFoldDB" id="A0A1K1W9P8"/>
<dbReference type="STRING" id="1122209.SAMN02745752_01364"/>
<organism evidence="4 5">
    <name type="scientific">Marinospirillum alkaliphilum DSM 21637</name>
    <dbReference type="NCBI Taxonomy" id="1122209"/>
    <lineage>
        <taxon>Bacteria</taxon>
        <taxon>Pseudomonadati</taxon>
        <taxon>Pseudomonadota</taxon>
        <taxon>Gammaproteobacteria</taxon>
        <taxon>Oceanospirillales</taxon>
        <taxon>Oceanospirillaceae</taxon>
        <taxon>Marinospirillum</taxon>
    </lineage>
</organism>
<dbReference type="EMBL" id="FPJW01000003">
    <property type="protein sequence ID" value="SFX34102.1"/>
    <property type="molecule type" value="Genomic_DNA"/>
</dbReference>
<dbReference type="InterPro" id="IPR059019">
    <property type="entry name" value="WHD_CapW"/>
</dbReference>
<dbReference type="Proteomes" id="UP000182350">
    <property type="component" value="Unassembled WGS sequence"/>
</dbReference>
<evidence type="ECO:0000259" key="3">
    <source>
        <dbReference type="Pfam" id="PF26109"/>
    </source>
</evidence>
<dbReference type="RefSeq" id="WP_072325586.1">
    <property type="nucleotide sequence ID" value="NZ_FPJW01000003.1"/>
</dbReference>
<dbReference type="PANTHER" id="PTHR34580:SF3">
    <property type="entry name" value="PROTEIN PAFB"/>
    <property type="match status" value="1"/>
</dbReference>